<evidence type="ECO:0000313" key="2">
    <source>
        <dbReference type="Proteomes" id="UP001597182"/>
    </source>
</evidence>
<sequence>MPQQYVYVTTHMHVEGPIPGPHSLLTLASAAHRADGSLIATFTTNVAELPGATIHPVALSSWRGRAEDWLATRRAPRPPAAATADYARWVDDLAAPAVFVADQDGQDHVYLYWYLQRFVGSWPFVAAGSRAAVPGMLPAAAVCPLRRCRPAAHQQVAA</sequence>
<accession>A0ABW3VN35</accession>
<dbReference type="Proteomes" id="UP001597182">
    <property type="component" value="Unassembled WGS sequence"/>
</dbReference>
<name>A0ABW3VN35_9PSEU</name>
<evidence type="ECO:0000313" key="1">
    <source>
        <dbReference type="EMBL" id="MFD1236536.1"/>
    </source>
</evidence>
<comment type="caution">
    <text evidence="1">The sequence shown here is derived from an EMBL/GenBank/DDBJ whole genome shotgun (WGS) entry which is preliminary data.</text>
</comment>
<reference evidence="2" key="1">
    <citation type="journal article" date="2019" name="Int. J. Syst. Evol. Microbiol.">
        <title>The Global Catalogue of Microorganisms (GCM) 10K type strain sequencing project: providing services to taxonomists for standard genome sequencing and annotation.</title>
        <authorList>
            <consortium name="The Broad Institute Genomics Platform"/>
            <consortium name="The Broad Institute Genome Sequencing Center for Infectious Disease"/>
            <person name="Wu L."/>
            <person name="Ma J."/>
        </authorList>
    </citation>
    <scope>NUCLEOTIDE SEQUENCE [LARGE SCALE GENOMIC DNA]</scope>
    <source>
        <strain evidence="2">CCUG 49018</strain>
    </source>
</reference>
<organism evidence="1 2">
    <name type="scientific">Pseudonocardia benzenivorans</name>
    <dbReference type="NCBI Taxonomy" id="228005"/>
    <lineage>
        <taxon>Bacteria</taxon>
        <taxon>Bacillati</taxon>
        <taxon>Actinomycetota</taxon>
        <taxon>Actinomycetes</taxon>
        <taxon>Pseudonocardiales</taxon>
        <taxon>Pseudonocardiaceae</taxon>
        <taxon>Pseudonocardia</taxon>
    </lineage>
</organism>
<dbReference type="RefSeq" id="WP_013677311.1">
    <property type="nucleotide sequence ID" value="NZ_BAABKS010000053.1"/>
</dbReference>
<keyword evidence="2" id="KW-1185">Reference proteome</keyword>
<proteinExistence type="predicted"/>
<protein>
    <submittedName>
        <fullName evidence="1">Uncharacterized protein</fullName>
    </submittedName>
</protein>
<gene>
    <name evidence="1" type="ORF">ACFQ34_24895</name>
</gene>
<dbReference type="EMBL" id="JBHTMB010000229">
    <property type="protein sequence ID" value="MFD1236536.1"/>
    <property type="molecule type" value="Genomic_DNA"/>
</dbReference>